<name>A0A518CX07_9BACT</name>
<proteinExistence type="inferred from homology"/>
<dbReference type="Proteomes" id="UP000319342">
    <property type="component" value="Chromosome"/>
</dbReference>
<dbReference type="SUPFAM" id="SSF55961">
    <property type="entry name" value="Bet v1-like"/>
    <property type="match status" value="1"/>
</dbReference>
<dbReference type="Pfam" id="PF08327">
    <property type="entry name" value="AHSA1"/>
    <property type="match status" value="1"/>
</dbReference>
<sequence precursor="true">MSAPTSTSPGPSLVLASAFARAGALGAVILFAACQGPSGSDAASDEPSATDAIVSRIVRTAAEDLIVEQTVFVDAPVAQVWAAYTTEAGWQAWAAPVVEIDLRAGGTIRTNYAPGAAIGDPGTNTLHILNLVPERVLTLQAELDQNWPEVMQQDAGRLMNLVLFEALAPERTKITSYGLGYRDSPEYDALMSFFVPANEGLYAGLKQYLED</sequence>
<dbReference type="OrthoDB" id="7058581at2"/>
<keyword evidence="2" id="KW-0732">Signal</keyword>
<accession>A0A518CX07</accession>
<evidence type="ECO:0000256" key="1">
    <source>
        <dbReference type="ARBA" id="ARBA00006817"/>
    </source>
</evidence>
<evidence type="ECO:0000313" key="5">
    <source>
        <dbReference type="Proteomes" id="UP000319342"/>
    </source>
</evidence>
<evidence type="ECO:0000256" key="2">
    <source>
        <dbReference type="SAM" id="SignalP"/>
    </source>
</evidence>
<dbReference type="EMBL" id="CP036290">
    <property type="protein sequence ID" value="QDU83772.1"/>
    <property type="molecule type" value="Genomic_DNA"/>
</dbReference>
<dbReference type="RefSeq" id="WP_145184065.1">
    <property type="nucleotide sequence ID" value="NZ_CP036290.1"/>
</dbReference>
<dbReference type="InterPro" id="IPR023393">
    <property type="entry name" value="START-like_dom_sf"/>
</dbReference>
<feature type="domain" description="Activator of Hsp90 ATPase homologue 1/2-like C-terminal" evidence="3">
    <location>
        <begin position="74"/>
        <end position="209"/>
    </location>
</feature>
<organism evidence="4 5">
    <name type="scientific">Rohdeia mirabilis</name>
    <dbReference type="NCBI Taxonomy" id="2528008"/>
    <lineage>
        <taxon>Bacteria</taxon>
        <taxon>Pseudomonadati</taxon>
        <taxon>Planctomycetota</taxon>
        <taxon>Planctomycetia</taxon>
        <taxon>Planctomycetia incertae sedis</taxon>
        <taxon>Rohdeia</taxon>
    </lineage>
</organism>
<feature type="signal peptide" evidence="2">
    <location>
        <begin position="1"/>
        <end position="32"/>
    </location>
</feature>
<evidence type="ECO:0000259" key="3">
    <source>
        <dbReference type="Pfam" id="PF08327"/>
    </source>
</evidence>
<dbReference type="Gene3D" id="3.30.530.20">
    <property type="match status" value="1"/>
</dbReference>
<gene>
    <name evidence="4" type="ORF">Pla163_08730</name>
</gene>
<comment type="similarity">
    <text evidence="1">Belongs to the AHA1 family.</text>
</comment>
<keyword evidence="5" id="KW-1185">Reference proteome</keyword>
<feature type="chain" id="PRO_5021894365" description="Activator of Hsp90 ATPase homologue 1/2-like C-terminal domain-containing protein" evidence="2">
    <location>
        <begin position="33"/>
        <end position="211"/>
    </location>
</feature>
<dbReference type="InterPro" id="IPR013538">
    <property type="entry name" value="ASHA1/2-like_C"/>
</dbReference>
<evidence type="ECO:0000313" key="4">
    <source>
        <dbReference type="EMBL" id="QDU83772.1"/>
    </source>
</evidence>
<protein>
    <recommendedName>
        <fullName evidence="3">Activator of Hsp90 ATPase homologue 1/2-like C-terminal domain-containing protein</fullName>
    </recommendedName>
</protein>
<dbReference type="CDD" id="cd07814">
    <property type="entry name" value="SRPBCC_CalC_Aha1-like"/>
    <property type="match status" value="1"/>
</dbReference>
<reference evidence="4 5" key="1">
    <citation type="submission" date="2019-02" db="EMBL/GenBank/DDBJ databases">
        <title>Deep-cultivation of Planctomycetes and their phenomic and genomic characterization uncovers novel biology.</title>
        <authorList>
            <person name="Wiegand S."/>
            <person name="Jogler M."/>
            <person name="Boedeker C."/>
            <person name="Pinto D."/>
            <person name="Vollmers J."/>
            <person name="Rivas-Marin E."/>
            <person name="Kohn T."/>
            <person name="Peeters S.H."/>
            <person name="Heuer A."/>
            <person name="Rast P."/>
            <person name="Oberbeckmann S."/>
            <person name="Bunk B."/>
            <person name="Jeske O."/>
            <person name="Meyerdierks A."/>
            <person name="Storesund J.E."/>
            <person name="Kallscheuer N."/>
            <person name="Luecker S."/>
            <person name="Lage O.M."/>
            <person name="Pohl T."/>
            <person name="Merkel B.J."/>
            <person name="Hornburger P."/>
            <person name="Mueller R.-W."/>
            <person name="Bruemmer F."/>
            <person name="Labrenz M."/>
            <person name="Spormann A.M."/>
            <person name="Op den Camp H."/>
            <person name="Overmann J."/>
            <person name="Amann R."/>
            <person name="Jetten M.S.M."/>
            <person name="Mascher T."/>
            <person name="Medema M.H."/>
            <person name="Devos D.P."/>
            <person name="Kaster A.-K."/>
            <person name="Ovreas L."/>
            <person name="Rohde M."/>
            <person name="Galperin M.Y."/>
            <person name="Jogler C."/>
        </authorList>
    </citation>
    <scope>NUCLEOTIDE SEQUENCE [LARGE SCALE GENOMIC DNA]</scope>
    <source>
        <strain evidence="4 5">Pla163</strain>
    </source>
</reference>
<dbReference type="AlphaFoldDB" id="A0A518CX07"/>